<protein>
    <recommendedName>
        <fullName evidence="3">Bacteriophage protein</fullName>
    </recommendedName>
</protein>
<comment type="caution">
    <text evidence="2">The sequence shown here is derived from an EMBL/GenBank/DDBJ whole genome shotgun (WGS) entry which is preliminary data.</text>
</comment>
<proteinExistence type="predicted"/>
<organism evidence="2">
    <name type="scientific">Salmonella enterica</name>
    <name type="common">Salmonella choleraesuis</name>
    <dbReference type="NCBI Taxonomy" id="28901"/>
    <lineage>
        <taxon>Bacteria</taxon>
        <taxon>Pseudomonadati</taxon>
        <taxon>Pseudomonadota</taxon>
        <taxon>Gammaproteobacteria</taxon>
        <taxon>Enterobacterales</taxon>
        <taxon>Enterobacteriaceae</taxon>
        <taxon>Salmonella</taxon>
    </lineage>
</organism>
<name>A0A5T3EFW7_SALER</name>
<dbReference type="AlphaFoldDB" id="A0A5T3EFW7"/>
<evidence type="ECO:0000256" key="1">
    <source>
        <dbReference type="SAM" id="MobiDB-lite"/>
    </source>
</evidence>
<accession>A0A5T3EFW7</accession>
<feature type="compositionally biased region" description="Basic and acidic residues" evidence="1">
    <location>
        <begin position="54"/>
        <end position="66"/>
    </location>
</feature>
<reference evidence="2" key="1">
    <citation type="submission" date="2018-10" db="EMBL/GenBank/DDBJ databases">
        <authorList>
            <consortium name="PulseNet: The National Subtyping Network for Foodborne Disease Surveillance"/>
            <person name="Tarr C.L."/>
            <person name="Trees E."/>
            <person name="Katz L.S."/>
            <person name="Carleton-Romer H.A."/>
            <person name="Stroika S."/>
            <person name="Kucerova Z."/>
            <person name="Roache K.F."/>
            <person name="Sabol A.L."/>
            <person name="Besser J."/>
            <person name="Gerner-Smidt P."/>
        </authorList>
    </citation>
    <scope>NUCLEOTIDE SEQUENCE</scope>
    <source>
        <strain evidence="2">PNUSAS056738</strain>
    </source>
</reference>
<sequence>MILKQDLKWPPDGLRVEIIRAGEHDDRILPARVQEIALQAGLAERGTSAKSSKATKEKKATTSKEG</sequence>
<feature type="region of interest" description="Disordered" evidence="1">
    <location>
        <begin position="41"/>
        <end position="66"/>
    </location>
</feature>
<dbReference type="EMBL" id="AACXJM010000021">
    <property type="protein sequence ID" value="EAN2041707.1"/>
    <property type="molecule type" value="Genomic_DNA"/>
</dbReference>
<evidence type="ECO:0008006" key="3">
    <source>
        <dbReference type="Google" id="ProtNLM"/>
    </source>
</evidence>
<evidence type="ECO:0000313" key="2">
    <source>
        <dbReference type="EMBL" id="EAN2041707.1"/>
    </source>
</evidence>
<gene>
    <name evidence="2" type="ORF">D9N54_12775</name>
</gene>